<dbReference type="PANTHER" id="PTHR23505:SF78">
    <property type="entry name" value="MAJOR FACILITATOR SUPERFAMILY PROTEIN"/>
    <property type="match status" value="1"/>
</dbReference>
<dbReference type="EMBL" id="JAGKQH010000020">
    <property type="protein sequence ID" value="KAG6571393.1"/>
    <property type="molecule type" value="Genomic_DNA"/>
</dbReference>
<dbReference type="Proteomes" id="UP000685013">
    <property type="component" value="Chromosome 20"/>
</dbReference>
<dbReference type="PANTHER" id="PTHR23505">
    <property type="entry name" value="SPINSTER"/>
    <property type="match status" value="1"/>
</dbReference>
<evidence type="ECO:0000256" key="4">
    <source>
        <dbReference type="ARBA" id="ARBA00022989"/>
    </source>
</evidence>
<proteinExistence type="inferred from homology"/>
<sequence>MFNFEDELILEPGVSWLIWIQLLVIILIFALYCLTVFAVDFSKSSTEINSSAAVASSSTSRFVCDAARKGKNLPNQNFRIDSNRPRKTQVSKDQSIRGEITSSTSRRVTQVVEGAVVGGDGSQETKVDLHPCSYFRLAKSAFLSFSLPSSDLRLTLVPSFLENMKNKKMYGVSISLLLINLAAIMERADENLLPSVYKEVSEAFNASPSDLGYLTFIRNFVQGLCSPLAGILVLKYDRPKVLAMGTFCWALSTAAVGISLEFKQVAFWRALNGFGLAIVIPALQSFIADSYTDGVRGMGFGLLSLIGSLGGIGGGVLATVMAGQQYFGIQGWRCAFILMATLSAIIGILVYMFVVDPRKTISNIQDSSDRYRLRDSLINRTSSNSSSIWFESWNAMKAVMKVRTFQVIVLQGIVGSLPWTAMVFFTMWFELIGFSHNSTAVLLSLFAVGCALGSLMGGLIADRLSKIYPHSGRIMCAQFSASMGIPFSLFLLRVVPQSIDSYLVFAVTLLLMGLTISWNGTAVNAPIFAEVVPMKHRTMIYAFDRAFEGSFSSFAAPLVGILSEKMFGYDNAAIGSLPKALALSKGLLAMMAVPFGVCCLFYTPLYIYFRLDRENAQMQSSKGTKLIDDL</sequence>
<gene>
    <name evidence="9" type="primary">spin</name>
    <name evidence="9" type="ORF">SDJN03_30308</name>
</gene>
<feature type="transmembrane region" description="Helical" evidence="7">
    <location>
        <begin position="335"/>
        <end position="355"/>
    </location>
</feature>
<feature type="transmembrane region" description="Helical" evidence="7">
    <location>
        <begin position="300"/>
        <end position="323"/>
    </location>
</feature>
<keyword evidence="10" id="KW-1185">Reference proteome</keyword>
<feature type="transmembrane region" description="Helical" evidence="7">
    <location>
        <begin position="266"/>
        <end position="288"/>
    </location>
</feature>
<keyword evidence="4 7" id="KW-1133">Transmembrane helix</keyword>
<feature type="transmembrane region" description="Helical" evidence="7">
    <location>
        <begin position="16"/>
        <end position="39"/>
    </location>
</feature>
<feature type="transmembrane region" description="Helical" evidence="7">
    <location>
        <begin position="441"/>
        <end position="462"/>
    </location>
</feature>
<dbReference type="InterPro" id="IPR011701">
    <property type="entry name" value="MFS"/>
</dbReference>
<dbReference type="InterPro" id="IPR044770">
    <property type="entry name" value="MFS_spinster-like"/>
</dbReference>
<keyword evidence="5 7" id="KW-0472">Membrane</keyword>
<keyword evidence="3 7" id="KW-0812">Transmembrane</keyword>
<dbReference type="PROSITE" id="PS50850">
    <property type="entry name" value="MFS"/>
    <property type="match status" value="1"/>
</dbReference>
<protein>
    <submittedName>
        <fullName evidence="9">Protein spinster</fullName>
    </submittedName>
</protein>
<evidence type="ECO:0000313" key="9">
    <source>
        <dbReference type="EMBL" id="KAG6571393.1"/>
    </source>
</evidence>
<evidence type="ECO:0000256" key="7">
    <source>
        <dbReference type="SAM" id="Phobius"/>
    </source>
</evidence>
<evidence type="ECO:0000256" key="6">
    <source>
        <dbReference type="ARBA" id="ARBA00024338"/>
    </source>
</evidence>
<feature type="transmembrane region" description="Helical" evidence="7">
    <location>
        <begin position="546"/>
        <end position="567"/>
    </location>
</feature>
<feature type="non-terminal residue" evidence="9">
    <location>
        <position position="1"/>
    </location>
</feature>
<organism evidence="9 10">
    <name type="scientific">Cucurbita argyrosperma subsp. sororia</name>
    <dbReference type="NCBI Taxonomy" id="37648"/>
    <lineage>
        <taxon>Eukaryota</taxon>
        <taxon>Viridiplantae</taxon>
        <taxon>Streptophyta</taxon>
        <taxon>Embryophyta</taxon>
        <taxon>Tracheophyta</taxon>
        <taxon>Spermatophyta</taxon>
        <taxon>Magnoliopsida</taxon>
        <taxon>eudicotyledons</taxon>
        <taxon>Gunneridae</taxon>
        <taxon>Pentapetalae</taxon>
        <taxon>rosids</taxon>
        <taxon>fabids</taxon>
        <taxon>Cucurbitales</taxon>
        <taxon>Cucurbitaceae</taxon>
        <taxon>Cucurbiteae</taxon>
        <taxon>Cucurbita</taxon>
    </lineage>
</organism>
<dbReference type="GO" id="GO:0016020">
    <property type="term" value="C:membrane"/>
    <property type="evidence" value="ECO:0007669"/>
    <property type="project" value="UniProtKB-SubCell"/>
</dbReference>
<evidence type="ECO:0000259" key="8">
    <source>
        <dbReference type="PROSITE" id="PS50850"/>
    </source>
</evidence>
<dbReference type="InterPro" id="IPR020846">
    <property type="entry name" value="MFS_dom"/>
</dbReference>
<feature type="transmembrane region" description="Helical" evidence="7">
    <location>
        <begin position="211"/>
        <end position="234"/>
    </location>
</feature>
<feature type="transmembrane region" description="Helical" evidence="7">
    <location>
        <begin position="169"/>
        <end position="185"/>
    </location>
</feature>
<comment type="caution">
    <text evidence="9">The sequence shown here is derived from an EMBL/GenBank/DDBJ whole genome shotgun (WGS) entry which is preliminary data.</text>
</comment>
<evidence type="ECO:0000256" key="2">
    <source>
        <dbReference type="ARBA" id="ARBA00022448"/>
    </source>
</evidence>
<dbReference type="AlphaFoldDB" id="A0AAV6LX20"/>
<feature type="transmembrane region" description="Helical" evidence="7">
    <location>
        <begin position="407"/>
        <end position="429"/>
    </location>
</feature>
<feature type="domain" description="Major facilitator superfamily (MFS) profile" evidence="8">
    <location>
        <begin position="175"/>
        <end position="597"/>
    </location>
</feature>
<feature type="transmembrane region" description="Helical" evidence="7">
    <location>
        <begin position="474"/>
        <end position="495"/>
    </location>
</feature>
<dbReference type="CDD" id="cd17328">
    <property type="entry name" value="MFS_spinster_like"/>
    <property type="match status" value="1"/>
</dbReference>
<dbReference type="GO" id="GO:0022857">
    <property type="term" value="F:transmembrane transporter activity"/>
    <property type="evidence" value="ECO:0007669"/>
    <property type="project" value="InterPro"/>
</dbReference>
<reference evidence="9 10" key="1">
    <citation type="journal article" date="2021" name="Hortic Res">
        <title>The domestication of Cucurbita argyrosperma as revealed by the genome of its wild relative.</title>
        <authorList>
            <person name="Barrera-Redondo J."/>
            <person name="Sanchez-de la Vega G."/>
            <person name="Aguirre-Liguori J.A."/>
            <person name="Castellanos-Morales G."/>
            <person name="Gutierrez-Guerrero Y.T."/>
            <person name="Aguirre-Dugua X."/>
            <person name="Aguirre-Planter E."/>
            <person name="Tenaillon M.I."/>
            <person name="Lira-Saade R."/>
            <person name="Eguiarte L.E."/>
        </authorList>
    </citation>
    <scope>NUCLEOTIDE SEQUENCE [LARGE SCALE GENOMIC DNA]</scope>
    <source>
        <strain evidence="9">JBR-2021</strain>
    </source>
</reference>
<feature type="transmembrane region" description="Helical" evidence="7">
    <location>
        <begin position="587"/>
        <end position="609"/>
    </location>
</feature>
<name>A0AAV6LX20_9ROSI</name>
<dbReference type="Pfam" id="PF07690">
    <property type="entry name" value="MFS_1"/>
    <property type="match status" value="1"/>
</dbReference>
<feature type="transmembrane region" description="Helical" evidence="7">
    <location>
        <begin position="241"/>
        <end position="260"/>
    </location>
</feature>
<feature type="transmembrane region" description="Helical" evidence="7">
    <location>
        <begin position="501"/>
        <end position="525"/>
    </location>
</feature>
<evidence type="ECO:0000256" key="3">
    <source>
        <dbReference type="ARBA" id="ARBA00022692"/>
    </source>
</evidence>
<comment type="subcellular location">
    <subcellularLocation>
        <location evidence="1">Membrane</location>
        <topology evidence="1">Multi-pass membrane protein</topology>
    </subcellularLocation>
</comment>
<comment type="similarity">
    <text evidence="6">Belongs to the major facilitator superfamily. Spinster (TC 2.A.1.49) family.</text>
</comment>
<evidence type="ECO:0000256" key="5">
    <source>
        <dbReference type="ARBA" id="ARBA00023136"/>
    </source>
</evidence>
<keyword evidence="2" id="KW-0813">Transport</keyword>
<evidence type="ECO:0000256" key="1">
    <source>
        <dbReference type="ARBA" id="ARBA00004141"/>
    </source>
</evidence>
<accession>A0AAV6LX20</accession>
<evidence type="ECO:0000313" key="10">
    <source>
        <dbReference type="Proteomes" id="UP000685013"/>
    </source>
</evidence>